<reference evidence="2" key="1">
    <citation type="submission" date="2021-09" db="EMBL/GenBank/DDBJ databases">
        <authorList>
            <consortium name="AG Swart"/>
            <person name="Singh M."/>
            <person name="Singh A."/>
            <person name="Seah K."/>
            <person name="Emmerich C."/>
        </authorList>
    </citation>
    <scope>NUCLEOTIDE SEQUENCE</scope>
    <source>
        <strain evidence="2">ATCC30299</strain>
    </source>
</reference>
<dbReference type="EMBL" id="CAJZBQ010000010">
    <property type="protein sequence ID" value="CAG9313305.1"/>
    <property type="molecule type" value="Genomic_DNA"/>
</dbReference>
<gene>
    <name evidence="2" type="ORF">BSTOLATCC_MIC8578</name>
</gene>
<sequence length="148" mass="17258">MYGYYNKVQASRSIRKIAENHRPDIFAFQKGNYKSQQIFLAGITGPSETPYEGGIFYISVFLPSNHNNYKFQFLTKILHPNISEDGTFQIEMPSKAKEDIEDGLIWIIELLKKPKWELATNKELVLIYKENEEIYFSYVKEAAVMYAI</sequence>
<dbReference type="SUPFAM" id="SSF54495">
    <property type="entry name" value="UBC-like"/>
    <property type="match status" value="1"/>
</dbReference>
<proteinExistence type="predicted"/>
<name>A0AAU9IHL2_9CILI</name>
<dbReference type="Proteomes" id="UP001162131">
    <property type="component" value="Unassembled WGS sequence"/>
</dbReference>
<accession>A0AAU9IHL2</accession>
<dbReference type="InterPro" id="IPR000608">
    <property type="entry name" value="UBC"/>
</dbReference>
<dbReference type="Gene3D" id="3.10.110.10">
    <property type="entry name" value="Ubiquitin Conjugating Enzyme"/>
    <property type="match status" value="1"/>
</dbReference>
<dbReference type="SMART" id="SM00212">
    <property type="entry name" value="UBCc"/>
    <property type="match status" value="1"/>
</dbReference>
<dbReference type="Pfam" id="PF00179">
    <property type="entry name" value="UQ_con"/>
    <property type="match status" value="1"/>
</dbReference>
<organism evidence="2 3">
    <name type="scientific">Blepharisma stoltei</name>
    <dbReference type="NCBI Taxonomy" id="1481888"/>
    <lineage>
        <taxon>Eukaryota</taxon>
        <taxon>Sar</taxon>
        <taxon>Alveolata</taxon>
        <taxon>Ciliophora</taxon>
        <taxon>Postciliodesmatophora</taxon>
        <taxon>Heterotrichea</taxon>
        <taxon>Heterotrichida</taxon>
        <taxon>Blepharismidae</taxon>
        <taxon>Blepharisma</taxon>
    </lineage>
</organism>
<keyword evidence="3" id="KW-1185">Reference proteome</keyword>
<comment type="caution">
    <text evidence="2">The sequence shown here is derived from an EMBL/GenBank/DDBJ whole genome shotgun (WGS) entry which is preliminary data.</text>
</comment>
<evidence type="ECO:0000313" key="3">
    <source>
        <dbReference type="Proteomes" id="UP001162131"/>
    </source>
</evidence>
<evidence type="ECO:0000313" key="2">
    <source>
        <dbReference type="EMBL" id="CAG9313305.1"/>
    </source>
</evidence>
<dbReference type="AlphaFoldDB" id="A0AAU9IHL2"/>
<feature type="domain" description="UBC core" evidence="1">
    <location>
        <begin position="14"/>
        <end position="141"/>
    </location>
</feature>
<evidence type="ECO:0000259" key="1">
    <source>
        <dbReference type="Pfam" id="PF00179"/>
    </source>
</evidence>
<dbReference type="InterPro" id="IPR016135">
    <property type="entry name" value="UBQ-conjugating_enzyme/RWD"/>
</dbReference>
<protein>
    <recommendedName>
        <fullName evidence="1">UBC core domain-containing protein</fullName>
    </recommendedName>
</protein>